<organism evidence="3 4">
    <name type="scientific">Mahella australiensis (strain DSM 15567 / CIP 107919 / 50-1 BON)</name>
    <dbReference type="NCBI Taxonomy" id="697281"/>
    <lineage>
        <taxon>Bacteria</taxon>
        <taxon>Bacillati</taxon>
        <taxon>Bacillota</taxon>
        <taxon>Clostridia</taxon>
        <taxon>Thermoanaerobacterales</taxon>
        <taxon>Thermoanaerobacterales Family IV. Incertae Sedis</taxon>
        <taxon>Mahella</taxon>
    </lineage>
</organism>
<dbReference type="GO" id="GO:0006935">
    <property type="term" value="P:chemotaxis"/>
    <property type="evidence" value="ECO:0007669"/>
    <property type="project" value="UniProtKB-KW"/>
</dbReference>
<protein>
    <submittedName>
        <fullName evidence="3">CheC domain protein</fullName>
    </submittedName>
</protein>
<sequence length="154" mass="16535">MKAEYINPFLEAGHMVLSMVCGIEPKVGKIYLRTSPFSANDLIIIIGITGKIKGQVHFLLSKEDAKGIASYMMGGMEVKELDEIAVSAIGEIGNMVMGNTSTIYAQKGLQIDITPPTILTGDSIEISSKTPAISVPMDLDRFGSMEIVIAAIEQ</sequence>
<reference evidence="4" key="1">
    <citation type="submission" date="2010-11" db="EMBL/GenBank/DDBJ databases">
        <title>The complete genome of Mahella australiensis DSM 15567.</title>
        <authorList>
            <consortium name="US DOE Joint Genome Institute (JGI-PGF)"/>
            <person name="Lucas S."/>
            <person name="Copeland A."/>
            <person name="Lapidus A."/>
            <person name="Bruce D."/>
            <person name="Goodwin L."/>
            <person name="Pitluck S."/>
            <person name="Kyrpides N."/>
            <person name="Mavromatis K."/>
            <person name="Pagani I."/>
            <person name="Ivanova N."/>
            <person name="Teshima H."/>
            <person name="Brettin T."/>
            <person name="Detter J.C."/>
            <person name="Han C."/>
            <person name="Tapia R."/>
            <person name="Land M."/>
            <person name="Hauser L."/>
            <person name="Markowitz V."/>
            <person name="Cheng J.-F."/>
            <person name="Hugenholtz P."/>
            <person name="Woyke T."/>
            <person name="Wu D."/>
            <person name="Spring S."/>
            <person name="Pukall R."/>
            <person name="Steenblock K."/>
            <person name="Schneider S."/>
            <person name="Klenk H.-P."/>
            <person name="Eisen J.A."/>
        </authorList>
    </citation>
    <scope>NUCLEOTIDE SEQUENCE [LARGE SCALE GENOMIC DNA]</scope>
    <source>
        <strain evidence="4">DSM 15567 / CIP 107919 / 50-1 BON</strain>
    </source>
</reference>
<dbReference type="RefSeq" id="WP_013781456.1">
    <property type="nucleotide sequence ID" value="NC_015520.1"/>
</dbReference>
<dbReference type="STRING" id="697281.Mahau_R0048"/>
<dbReference type="eggNOG" id="COG1406">
    <property type="taxonomic scope" value="Bacteria"/>
</dbReference>
<dbReference type="PANTHER" id="PTHR39452">
    <property type="entry name" value="CHEY-P PHOSPHATASE CHEX"/>
    <property type="match status" value="1"/>
</dbReference>
<evidence type="ECO:0000313" key="4">
    <source>
        <dbReference type="Proteomes" id="UP000008457"/>
    </source>
</evidence>
<dbReference type="SUPFAM" id="SSF103039">
    <property type="entry name" value="CheC-like"/>
    <property type="match status" value="1"/>
</dbReference>
<dbReference type="PANTHER" id="PTHR39452:SF1">
    <property type="entry name" value="CHEY-P PHOSPHATASE CHEX"/>
    <property type="match status" value="1"/>
</dbReference>
<proteinExistence type="predicted"/>
<dbReference type="Proteomes" id="UP000008457">
    <property type="component" value="Chromosome"/>
</dbReference>
<dbReference type="OrthoDB" id="9788100at2"/>
<dbReference type="InterPro" id="IPR028051">
    <property type="entry name" value="CheX-like_dom"/>
</dbReference>
<dbReference type="AlphaFoldDB" id="F4A1A9"/>
<evidence type="ECO:0000256" key="1">
    <source>
        <dbReference type="ARBA" id="ARBA00022500"/>
    </source>
</evidence>
<dbReference type="CDD" id="cd17906">
    <property type="entry name" value="CheX"/>
    <property type="match status" value="1"/>
</dbReference>
<keyword evidence="1" id="KW-0145">Chemotaxis</keyword>
<name>F4A1A9_MAHA5</name>
<dbReference type="Pfam" id="PF13690">
    <property type="entry name" value="CheX"/>
    <property type="match status" value="1"/>
</dbReference>
<evidence type="ECO:0000259" key="2">
    <source>
        <dbReference type="Pfam" id="PF13690"/>
    </source>
</evidence>
<reference evidence="3 4" key="2">
    <citation type="journal article" date="2011" name="Stand. Genomic Sci.">
        <title>Complete genome sequence of Mahella australiensis type strain (50-1 BON).</title>
        <authorList>
            <person name="Sikorski J."/>
            <person name="Teshima H."/>
            <person name="Nolan M."/>
            <person name="Lucas S."/>
            <person name="Hammon N."/>
            <person name="Deshpande S."/>
            <person name="Cheng J.F."/>
            <person name="Pitluck S."/>
            <person name="Liolios K."/>
            <person name="Pagani I."/>
            <person name="Ivanova N."/>
            <person name="Huntemann M."/>
            <person name="Mavromatis K."/>
            <person name="Ovchinikova G."/>
            <person name="Pati A."/>
            <person name="Tapia R."/>
            <person name="Han C."/>
            <person name="Goodwin L."/>
            <person name="Chen A."/>
            <person name="Palaniappan K."/>
            <person name="Land M."/>
            <person name="Hauser L."/>
            <person name="Ngatchou-Djao O.D."/>
            <person name="Rohde M."/>
            <person name="Pukall R."/>
            <person name="Spring S."/>
            <person name="Abt B."/>
            <person name="Goker M."/>
            <person name="Detter J.C."/>
            <person name="Woyke T."/>
            <person name="Bristow J."/>
            <person name="Markowitz V."/>
            <person name="Hugenholtz P."/>
            <person name="Eisen J.A."/>
            <person name="Kyrpides N.C."/>
            <person name="Klenk H.P."/>
            <person name="Lapidus A."/>
        </authorList>
    </citation>
    <scope>NUCLEOTIDE SEQUENCE [LARGE SCALE GENOMIC DNA]</scope>
    <source>
        <strain evidence="4">DSM 15567 / CIP 107919 / 50-1 BON</strain>
    </source>
</reference>
<dbReference type="KEGG" id="mas:Mahau_R0048"/>
<dbReference type="InterPro" id="IPR028976">
    <property type="entry name" value="CheC-like_sf"/>
</dbReference>
<gene>
    <name evidence="3" type="ORF">Mahau_R0048</name>
</gene>
<feature type="domain" description="Chemotaxis phosphatase CheX-like" evidence="2">
    <location>
        <begin position="43"/>
        <end position="136"/>
    </location>
</feature>
<evidence type="ECO:0000313" key="3">
    <source>
        <dbReference type="EMBL" id="AEE97028.1"/>
    </source>
</evidence>
<dbReference type="Gene3D" id="3.40.1550.10">
    <property type="entry name" value="CheC-like"/>
    <property type="match status" value="1"/>
</dbReference>
<dbReference type="HOGENOM" id="CLU_116290_1_1_9"/>
<keyword evidence="4" id="KW-1185">Reference proteome</keyword>
<dbReference type="EMBL" id="CP002360">
    <property type="protein sequence ID" value="AEE97028.1"/>
    <property type="molecule type" value="Genomic_DNA"/>
</dbReference>
<accession>F4A1A9</accession>
<dbReference type="InterPro" id="IPR038756">
    <property type="entry name" value="CheX-like"/>
</dbReference>